<gene>
    <name evidence="1" type="ORF">GMARGA_LOCUS2054</name>
</gene>
<evidence type="ECO:0000313" key="2">
    <source>
        <dbReference type="Proteomes" id="UP000789901"/>
    </source>
</evidence>
<reference evidence="1 2" key="1">
    <citation type="submission" date="2021-06" db="EMBL/GenBank/DDBJ databases">
        <authorList>
            <person name="Kallberg Y."/>
            <person name="Tangrot J."/>
            <person name="Rosling A."/>
        </authorList>
    </citation>
    <scope>NUCLEOTIDE SEQUENCE [LARGE SCALE GENOMIC DNA]</scope>
    <source>
        <strain evidence="1 2">120-4 pot B 10/14</strain>
    </source>
</reference>
<name>A0ABM8W146_GIGMA</name>
<comment type="caution">
    <text evidence="1">The sequence shown here is derived from an EMBL/GenBank/DDBJ whole genome shotgun (WGS) entry which is preliminary data.</text>
</comment>
<evidence type="ECO:0000313" key="1">
    <source>
        <dbReference type="EMBL" id="CAG8497969.1"/>
    </source>
</evidence>
<organism evidence="1 2">
    <name type="scientific">Gigaspora margarita</name>
    <dbReference type="NCBI Taxonomy" id="4874"/>
    <lineage>
        <taxon>Eukaryota</taxon>
        <taxon>Fungi</taxon>
        <taxon>Fungi incertae sedis</taxon>
        <taxon>Mucoromycota</taxon>
        <taxon>Glomeromycotina</taxon>
        <taxon>Glomeromycetes</taxon>
        <taxon>Diversisporales</taxon>
        <taxon>Gigasporaceae</taxon>
        <taxon>Gigaspora</taxon>
    </lineage>
</organism>
<sequence>MTSNPIVVTRKEFNLLKVLRFKKPKNFSFINEDNIKILNNGLDIKINKLFQKTSQSSHLKIPRLRIGTIVLRYIKVQMYIEKGMTGAIRAQGVTLIRGEYLVMKLSNKAFHSSRGKALGP</sequence>
<protein>
    <submittedName>
        <fullName evidence="1">19500_t:CDS:1</fullName>
    </submittedName>
</protein>
<dbReference type="EMBL" id="CAJVQB010000606">
    <property type="protein sequence ID" value="CAG8497969.1"/>
    <property type="molecule type" value="Genomic_DNA"/>
</dbReference>
<proteinExistence type="predicted"/>
<accession>A0ABM8W146</accession>
<dbReference type="Proteomes" id="UP000789901">
    <property type="component" value="Unassembled WGS sequence"/>
</dbReference>
<keyword evidence="2" id="KW-1185">Reference proteome</keyword>